<dbReference type="InterPro" id="IPR017853">
    <property type="entry name" value="GH"/>
</dbReference>
<dbReference type="GO" id="GO:0016985">
    <property type="term" value="F:mannan endo-1,4-beta-mannosidase activity"/>
    <property type="evidence" value="ECO:0007669"/>
    <property type="project" value="UniProtKB-EC"/>
</dbReference>
<evidence type="ECO:0000313" key="2">
    <source>
        <dbReference type="EMBL" id="GIM03874.1"/>
    </source>
</evidence>
<dbReference type="InterPro" id="IPR045053">
    <property type="entry name" value="MAN-like"/>
</dbReference>
<reference evidence="2" key="1">
    <citation type="journal article" date="2021" name="Proc. Natl. Acad. Sci. U.S.A.">
        <title>Three genomes in the algal genus Volvox reveal the fate of a haploid sex-determining region after a transition to homothallism.</title>
        <authorList>
            <person name="Yamamoto K."/>
            <person name="Hamaji T."/>
            <person name="Kawai-Toyooka H."/>
            <person name="Matsuzaki R."/>
            <person name="Takahashi F."/>
            <person name="Nishimura Y."/>
            <person name="Kawachi M."/>
            <person name="Noguchi H."/>
            <person name="Minakuchi Y."/>
            <person name="Umen J.G."/>
            <person name="Toyoda A."/>
            <person name="Nozaki H."/>
        </authorList>
    </citation>
    <scope>NUCLEOTIDE SEQUENCE</scope>
    <source>
        <strain evidence="2">NIES-3785</strain>
    </source>
</reference>
<dbReference type="GO" id="GO:0005576">
    <property type="term" value="C:extracellular region"/>
    <property type="evidence" value="ECO:0007669"/>
    <property type="project" value="UniProtKB-SubCell"/>
</dbReference>
<dbReference type="EMBL" id="BNCQ01000014">
    <property type="protein sequence ID" value="GIM03874.1"/>
    <property type="molecule type" value="Genomic_DNA"/>
</dbReference>
<dbReference type="Proteomes" id="UP000722791">
    <property type="component" value="Unassembled WGS sequence"/>
</dbReference>
<sequence length="408" mass="45994">RDTRTRHSSHPTPACRFTRYIEAHEQVVAKLGKPLLLEEFGLTWWRMWEHDRLVLLQISFELLIDSAKRGGPLAGVMFWNAAANFTGDWDGYNIYIMRTAAPIRKPAPFDYGPAAGSLIPGPNPVTIAVSGDPSVRKAYSRRSRALLNRQHGGQPDDQTAALFEAEPDTEAELKIMDMDMPDVFEEAESGFVDQIDEDEQIPREEVDFLVKSKLPKELHPALLDLVVNGQPGRPVGRHQHAADPLAASEEHRFRENFPSTIPNNRLEEEKEQDQQESYSGAAPVSEPHEEAVVGRRSEYSPSLTAALARANATVPWATLADEGHNHGLGLMKGNGAVDLAAHQRRRLQEQMLELDGFRRSWQRHDCAVRNSKQWRPPPIATHVNYKAYRQYVEDLDAVDIINWAARQL</sequence>
<dbReference type="AlphaFoldDB" id="A0A8J4LP04"/>
<name>A0A8J4LP04_9CHLO</name>
<feature type="non-terminal residue" evidence="2">
    <location>
        <position position="1"/>
    </location>
</feature>
<feature type="compositionally biased region" description="Basic and acidic residues" evidence="1">
    <location>
        <begin position="286"/>
        <end position="297"/>
    </location>
</feature>
<accession>A0A8J4LP04</accession>
<feature type="region of interest" description="Disordered" evidence="1">
    <location>
        <begin position="233"/>
        <end position="297"/>
    </location>
</feature>
<evidence type="ECO:0000313" key="3">
    <source>
        <dbReference type="Proteomes" id="UP000722791"/>
    </source>
</evidence>
<comment type="caution">
    <text evidence="2">The sequence shown here is derived from an EMBL/GenBank/DDBJ whole genome shotgun (WGS) entry which is preliminary data.</text>
</comment>
<dbReference type="PANTHER" id="PTHR31451">
    <property type="match status" value="1"/>
</dbReference>
<gene>
    <name evidence="2" type="ORF">Vretimale_8550</name>
</gene>
<evidence type="ECO:0000256" key="1">
    <source>
        <dbReference type="SAM" id="MobiDB-lite"/>
    </source>
</evidence>
<dbReference type="PANTHER" id="PTHR31451:SF39">
    <property type="entry name" value="MANNAN ENDO-1,4-BETA-MANNOSIDASE 1"/>
    <property type="match status" value="1"/>
</dbReference>
<protein>
    <recommendedName>
        <fullName evidence="4">GH26 domain-containing protein</fullName>
    </recommendedName>
</protein>
<dbReference type="Gene3D" id="3.20.20.80">
    <property type="entry name" value="Glycosidases"/>
    <property type="match status" value="1"/>
</dbReference>
<dbReference type="SUPFAM" id="SSF51445">
    <property type="entry name" value="(Trans)glycosidases"/>
    <property type="match status" value="1"/>
</dbReference>
<organism evidence="2 3">
    <name type="scientific">Volvox reticuliferus</name>
    <dbReference type="NCBI Taxonomy" id="1737510"/>
    <lineage>
        <taxon>Eukaryota</taxon>
        <taxon>Viridiplantae</taxon>
        <taxon>Chlorophyta</taxon>
        <taxon>core chlorophytes</taxon>
        <taxon>Chlorophyceae</taxon>
        <taxon>CS clade</taxon>
        <taxon>Chlamydomonadales</taxon>
        <taxon>Volvocaceae</taxon>
        <taxon>Volvox</taxon>
    </lineage>
</organism>
<proteinExistence type="predicted"/>
<evidence type="ECO:0008006" key="4">
    <source>
        <dbReference type="Google" id="ProtNLM"/>
    </source>
</evidence>